<evidence type="ECO:0000256" key="6">
    <source>
        <dbReference type="RuleBase" id="RU004466"/>
    </source>
</evidence>
<gene>
    <name evidence="7" type="ORF">BA92_09680</name>
    <name evidence="8" type="ORF">IE90_07650</name>
</gene>
<evidence type="ECO:0000256" key="4">
    <source>
        <dbReference type="ARBA" id="ARBA00022723"/>
    </source>
</evidence>
<organism evidence="7 10">
    <name type="scientific">Sanguibacteroides justesenii</name>
    <dbReference type="NCBI Taxonomy" id="1547597"/>
    <lineage>
        <taxon>Bacteria</taxon>
        <taxon>Pseudomonadati</taxon>
        <taxon>Bacteroidota</taxon>
        <taxon>Bacteroidia</taxon>
        <taxon>Bacteroidales</taxon>
        <taxon>Porphyromonadaceae</taxon>
        <taxon>Sanguibacteroides</taxon>
    </lineage>
</organism>
<comment type="similarity">
    <text evidence="2 6">Belongs to the FPP/GGPP synthase family.</text>
</comment>
<dbReference type="PROSITE" id="PS00723">
    <property type="entry name" value="POLYPRENYL_SYNTHASE_1"/>
    <property type="match status" value="1"/>
</dbReference>
<dbReference type="Proteomes" id="UP000031980">
    <property type="component" value="Unassembled WGS sequence"/>
</dbReference>
<dbReference type="PROSITE" id="PS00444">
    <property type="entry name" value="POLYPRENYL_SYNTHASE_2"/>
    <property type="match status" value="1"/>
</dbReference>
<dbReference type="InterPro" id="IPR033749">
    <property type="entry name" value="Polyprenyl_synt_CS"/>
</dbReference>
<evidence type="ECO:0000313" key="10">
    <source>
        <dbReference type="Proteomes" id="UP000031980"/>
    </source>
</evidence>
<evidence type="ECO:0000256" key="1">
    <source>
        <dbReference type="ARBA" id="ARBA00001946"/>
    </source>
</evidence>
<name>A0A0C3MDH7_9PORP</name>
<evidence type="ECO:0000256" key="3">
    <source>
        <dbReference type="ARBA" id="ARBA00022679"/>
    </source>
</evidence>
<dbReference type="PANTHER" id="PTHR12001:SF85">
    <property type="entry name" value="SHORT CHAIN ISOPRENYL DIPHOSPHATE SYNTHASE"/>
    <property type="match status" value="1"/>
</dbReference>
<protein>
    <submittedName>
        <fullName evidence="7">Isoprenyl synthetase</fullName>
    </submittedName>
</protein>
<dbReference type="EMBL" id="JPIU01000039">
    <property type="protein sequence ID" value="KIO44458.1"/>
    <property type="molecule type" value="Genomic_DNA"/>
</dbReference>
<dbReference type="AlphaFoldDB" id="A0A0C3MDH7"/>
<comment type="cofactor">
    <cofactor evidence="1">
        <name>Mg(2+)</name>
        <dbReference type="ChEBI" id="CHEBI:18420"/>
    </cofactor>
</comment>
<dbReference type="PANTHER" id="PTHR12001">
    <property type="entry name" value="GERANYLGERANYL PYROPHOSPHATE SYNTHASE"/>
    <property type="match status" value="1"/>
</dbReference>
<dbReference type="EMBL" id="JPIT01000018">
    <property type="protein sequence ID" value="KIO45286.1"/>
    <property type="molecule type" value="Genomic_DNA"/>
</dbReference>
<dbReference type="RefSeq" id="WP_041503240.1">
    <property type="nucleotide sequence ID" value="NZ_JPIT01000018.1"/>
</dbReference>
<dbReference type="InterPro" id="IPR008949">
    <property type="entry name" value="Isoprenoid_synthase_dom_sf"/>
</dbReference>
<dbReference type="Pfam" id="PF00348">
    <property type="entry name" value="polyprenyl_synt"/>
    <property type="match status" value="1"/>
</dbReference>
<proteinExistence type="inferred from homology"/>
<evidence type="ECO:0000256" key="5">
    <source>
        <dbReference type="ARBA" id="ARBA00022842"/>
    </source>
</evidence>
<dbReference type="SFLD" id="SFLDG01017">
    <property type="entry name" value="Polyprenyl_Transferase_Like"/>
    <property type="match status" value="1"/>
</dbReference>
<evidence type="ECO:0000313" key="8">
    <source>
        <dbReference type="EMBL" id="KIO45286.1"/>
    </source>
</evidence>
<keyword evidence="4" id="KW-0479">Metal-binding</keyword>
<keyword evidence="3 6" id="KW-0808">Transferase</keyword>
<evidence type="ECO:0000313" key="9">
    <source>
        <dbReference type="Proteomes" id="UP000031937"/>
    </source>
</evidence>
<dbReference type="SUPFAM" id="SSF48576">
    <property type="entry name" value="Terpenoid synthases"/>
    <property type="match status" value="1"/>
</dbReference>
<dbReference type="Proteomes" id="UP000031937">
    <property type="component" value="Unassembled WGS sequence"/>
</dbReference>
<dbReference type="GO" id="GO:0046872">
    <property type="term" value="F:metal ion binding"/>
    <property type="evidence" value="ECO:0007669"/>
    <property type="project" value="UniProtKB-KW"/>
</dbReference>
<dbReference type="InterPro" id="IPR000092">
    <property type="entry name" value="Polyprenyl_synt"/>
</dbReference>
<keyword evidence="10" id="KW-1185">Reference proteome</keyword>
<evidence type="ECO:0000313" key="7">
    <source>
        <dbReference type="EMBL" id="KIO44458.1"/>
    </source>
</evidence>
<reference evidence="8 9" key="2">
    <citation type="submission" date="2014-07" db="EMBL/GenBank/DDBJ databases">
        <title>Porphyromonadaceae bacterium OUH 334697 = ATCC BAA-2682 = DSM 28341 draft genome.</title>
        <authorList>
            <person name="Sydenham T.V."/>
            <person name="Hasman H."/>
            <person name="Justesen U.S."/>
        </authorList>
    </citation>
    <scope>NUCLEOTIDE SEQUENCE [LARGE SCALE GENOMIC DNA]</scope>
    <source>
        <strain evidence="8 9">OUH 334697</strain>
    </source>
</reference>
<dbReference type="CDD" id="cd00685">
    <property type="entry name" value="Trans_IPPS_HT"/>
    <property type="match status" value="1"/>
</dbReference>
<dbReference type="SFLD" id="SFLDS00005">
    <property type="entry name" value="Isoprenoid_Synthase_Type_I"/>
    <property type="match status" value="1"/>
</dbReference>
<sequence>MYTIDELREIVKKEMAKQEYIEKPYSLFEPIKYILEDGGKRLRPILTLLAYNLYREDIERVLKSAIGIEIFHNYTLLHDDVMDDAELRRGRQTVHKKWNNNVAILSGDAAAITAYKYIEHCEDRYLRRAIDGFNQVAMDVCKGQQYDMEFETRNDVTEEEYLHMIYLKTSVLIAGSLRHGALIAGAPEHEYKALYDFGGFLGLAFQLQDDYLDVYGDVSEFGKNIGGDIVSNKKTYMLIRAFELADEATKKELTSWIEMKDFCPEEKIKAITEIYNRLGIKQVTLDAINKYLKKSREILSQIEVPEERKQVLYEEIDALCDRKK</sequence>
<evidence type="ECO:0000256" key="2">
    <source>
        <dbReference type="ARBA" id="ARBA00006706"/>
    </source>
</evidence>
<dbReference type="Gene3D" id="1.10.600.10">
    <property type="entry name" value="Farnesyl Diphosphate Synthase"/>
    <property type="match status" value="1"/>
</dbReference>
<accession>A0A0C3MDH7</accession>
<dbReference type="GO" id="GO:0008299">
    <property type="term" value="P:isoprenoid biosynthetic process"/>
    <property type="evidence" value="ECO:0007669"/>
    <property type="project" value="InterPro"/>
</dbReference>
<reference evidence="7 10" key="1">
    <citation type="submission" date="2014-07" db="EMBL/GenBank/DDBJ databases">
        <title>Porphyromonadaceae bacterium OUH 308042 = ATCC BAA-2681 = DSM 28342 draft genome.</title>
        <authorList>
            <person name="Sydenham T.V."/>
            <person name="Hasman H."/>
            <person name="Justensen U.S."/>
        </authorList>
    </citation>
    <scope>NUCLEOTIDE SEQUENCE [LARGE SCALE GENOMIC DNA]</scope>
    <source>
        <strain evidence="7 10">OUH 308042</strain>
    </source>
</reference>
<dbReference type="GO" id="GO:0004659">
    <property type="term" value="F:prenyltransferase activity"/>
    <property type="evidence" value="ECO:0007669"/>
    <property type="project" value="InterPro"/>
</dbReference>
<comment type="caution">
    <text evidence="7">The sequence shown here is derived from an EMBL/GenBank/DDBJ whole genome shotgun (WGS) entry which is preliminary data.</text>
</comment>
<keyword evidence="5" id="KW-0460">Magnesium</keyword>
<dbReference type="OrthoDB" id="9805316at2"/>